<feature type="region of interest" description="Disordered" evidence="1">
    <location>
        <begin position="1"/>
        <end position="24"/>
    </location>
</feature>
<accession>A0A7W9C9K6</accession>
<dbReference type="RefSeq" id="WP_054764059.1">
    <property type="nucleotide sequence ID" value="NZ_CAJFZW010000027.1"/>
</dbReference>
<evidence type="ECO:0000256" key="1">
    <source>
        <dbReference type="SAM" id="MobiDB-lite"/>
    </source>
</evidence>
<evidence type="ECO:0000313" key="3">
    <source>
        <dbReference type="Proteomes" id="UP000527324"/>
    </source>
</evidence>
<gene>
    <name evidence="2" type="ORF">GGQ93_003228</name>
</gene>
<dbReference type="InterPro" id="IPR001387">
    <property type="entry name" value="Cro/C1-type_HTH"/>
</dbReference>
<feature type="compositionally biased region" description="Polar residues" evidence="1">
    <location>
        <begin position="1"/>
        <end position="12"/>
    </location>
</feature>
<reference evidence="2 3" key="1">
    <citation type="submission" date="2020-08" db="EMBL/GenBank/DDBJ databases">
        <title>Genomic Encyclopedia of Type Strains, Phase IV (KMG-IV): sequencing the most valuable type-strain genomes for metagenomic binning, comparative biology and taxonomic classification.</title>
        <authorList>
            <person name="Goeker M."/>
        </authorList>
    </citation>
    <scope>NUCLEOTIDE SEQUENCE [LARGE SCALE GENOMIC DNA]</scope>
    <source>
        <strain evidence="2 3">DSM 4731</strain>
    </source>
</reference>
<dbReference type="Proteomes" id="UP000527324">
    <property type="component" value="Unassembled WGS sequence"/>
</dbReference>
<keyword evidence="3" id="KW-1185">Reference proteome</keyword>
<dbReference type="EMBL" id="JACHOQ010000017">
    <property type="protein sequence ID" value="MBB5741485.1"/>
    <property type="molecule type" value="Genomic_DNA"/>
</dbReference>
<dbReference type="GO" id="GO:0003677">
    <property type="term" value="F:DNA binding"/>
    <property type="evidence" value="ECO:0007669"/>
    <property type="project" value="InterPro"/>
</dbReference>
<name>A0A7W9C9K6_9CAUL</name>
<dbReference type="SUPFAM" id="SSF47413">
    <property type="entry name" value="lambda repressor-like DNA-binding domains"/>
    <property type="match status" value="1"/>
</dbReference>
<dbReference type="InterPro" id="IPR010982">
    <property type="entry name" value="Lambda_DNA-bd_dom_sf"/>
</dbReference>
<organism evidence="2 3">
    <name type="scientific">Brevundimonas aurantiaca</name>
    <dbReference type="NCBI Taxonomy" id="74316"/>
    <lineage>
        <taxon>Bacteria</taxon>
        <taxon>Pseudomonadati</taxon>
        <taxon>Pseudomonadota</taxon>
        <taxon>Alphaproteobacteria</taxon>
        <taxon>Caulobacterales</taxon>
        <taxon>Caulobacteraceae</taxon>
        <taxon>Brevundimonas</taxon>
    </lineage>
</organism>
<sequence length="126" mass="14037">MKQVSFTRNRGQTPALDEGALRDAGRRSDEVLAVGAVSDADNPPVDSDRLMRMAVAREVRRVREGLGLSQPQFAATYRIGLARLRDWEQARSSPDLPLLAFLRMIDQEPQRIARTVAEVETTFDAA</sequence>
<proteinExistence type="predicted"/>
<dbReference type="CDD" id="cd00093">
    <property type="entry name" value="HTH_XRE"/>
    <property type="match status" value="1"/>
</dbReference>
<comment type="caution">
    <text evidence="2">The sequence shown here is derived from an EMBL/GenBank/DDBJ whole genome shotgun (WGS) entry which is preliminary data.</text>
</comment>
<evidence type="ECO:0000313" key="2">
    <source>
        <dbReference type="EMBL" id="MBB5741485.1"/>
    </source>
</evidence>
<dbReference type="Gene3D" id="1.10.260.40">
    <property type="entry name" value="lambda repressor-like DNA-binding domains"/>
    <property type="match status" value="1"/>
</dbReference>
<dbReference type="GeneID" id="88839925"/>
<dbReference type="AlphaFoldDB" id="A0A7W9C9K6"/>
<protein>
    <submittedName>
        <fullName evidence="2">Putative transcriptional regulator</fullName>
    </submittedName>
</protein>